<keyword evidence="2" id="KW-1185">Reference proteome</keyword>
<accession>A0A1B1MR94</accession>
<dbReference type="EMBL" id="KU980965">
    <property type="protein sequence ID" value="ANS71097.1"/>
    <property type="molecule type" value="Genomic_DNA"/>
</dbReference>
<organism evidence="1 2">
    <name type="scientific">Pteropox virus</name>
    <dbReference type="NCBI Taxonomy" id="1873698"/>
    <lineage>
        <taxon>Viruses</taxon>
        <taxon>Varidnaviria</taxon>
        <taxon>Bamfordvirae</taxon>
        <taxon>Nucleocytoviricota</taxon>
        <taxon>Pokkesviricetes</taxon>
        <taxon>Chitovirales</taxon>
        <taxon>Poxviridae</taxon>
        <taxon>Chordopoxvirinae</taxon>
        <taxon>Pteropopoxvirus</taxon>
        <taxon>Pteropopoxvirus pteropox</taxon>
    </lineage>
</organism>
<name>A0A1B1MR94_9POXV</name>
<evidence type="ECO:0000313" key="2">
    <source>
        <dbReference type="Proteomes" id="UP000203626"/>
    </source>
</evidence>
<dbReference type="Proteomes" id="UP000203626">
    <property type="component" value="Segment"/>
</dbReference>
<dbReference type="RefSeq" id="YP_009268728.1">
    <property type="nucleotide sequence ID" value="NC_030656.1"/>
</dbReference>
<dbReference type="KEGG" id="vg:28340340"/>
<reference evidence="1 2" key="1">
    <citation type="journal article" date="2016" name="J. Gen. Virol.">
        <title>Genomic characterization of a novel poxvirus from a flying fox: evidence for a new genus?</title>
        <authorList>
            <person name="O'Dea M.A."/>
            <person name="Tu S.L."/>
            <person name="Pang S."/>
            <person name="De Ridder T."/>
            <person name="Jackson B."/>
            <person name="Upton C."/>
        </authorList>
    </citation>
    <scope>NUCLEOTIDE SEQUENCE [LARGE SCALE GENOMIC DNA]</scope>
    <source>
        <strain evidence="1 2">Australia</strain>
    </source>
</reference>
<protein>
    <submittedName>
        <fullName evidence="1">Uncharacterized protein</fullName>
    </submittedName>
</protein>
<dbReference type="GeneID" id="28340340"/>
<evidence type="ECO:0000313" key="1">
    <source>
        <dbReference type="EMBL" id="ANS71097.1"/>
    </source>
</evidence>
<gene>
    <name evidence="1" type="ORF">PTPV-Aus-013</name>
</gene>
<sequence>MSNSRISQDVEACLKFPNSCCSVCFENEVDGTVTHVGERCTVRFENEVDGTVTTVGEQCTVHFENECEVTNQSGEKKHLWLIGQKPRGELKDGEFDVEAPN</sequence>
<proteinExistence type="predicted"/>